<gene>
    <name evidence="4" type="ORF">CV83915_00165</name>
</gene>
<accession>A0A2H4TM12</accession>
<evidence type="ECO:0000259" key="3">
    <source>
        <dbReference type="Pfam" id="PF17482"/>
    </source>
</evidence>
<comment type="similarity">
    <text evidence="1">Belongs to the myoviridae tail sheath protein family.</text>
</comment>
<dbReference type="AlphaFoldDB" id="A0A2H4TM12"/>
<dbReference type="PIRSF" id="PIRSF007349">
    <property type="entry name" value="Tsp_L"/>
    <property type="match status" value="1"/>
</dbReference>
<evidence type="ECO:0000259" key="2">
    <source>
        <dbReference type="Pfam" id="PF04984"/>
    </source>
</evidence>
<proteinExistence type="inferred from homology"/>
<sequence length="500" mass="53900">MTVSFSNIPSNLRVPLFYVEVDNSMANSATETQRTLLIGQMTAAGTATAGTAYRCSSASMAAGLCGEGSMLHTMLMAYLKNDSYGETWLLPLADDDSSMTTATGSISVDSVPTASGVIYLYIAGTRVRLTVKPAYTRAEIASLLADRINATSGLPVTASVPRDGTTVELTARNAGETGNTIDIRLNYLGSSGGESTPDGLTLTITAMSGGEGAPDLADALASLGDRTFDFIVLAYSDTTSLNDMKDFLSDDEGRWAWDKQIYGHAFTAVNGSYGELADKGERRNDQHMTLWGVYDGPNTSYDYAAAMVGALAQSVRNDPARPTQTLPVSGVLAPPLASRFTLTERNTLLYSGISTFTVSADDTVTLENTITTYQTNRYGATDDSYLQIETMYTLMYVCRDMRTQVTSKFGRMKLADDDANIPAGAAIATPAIIRAELIARFRTLASNGYVQNADAFAEQLVVERDSDNPNRVNVVWPGRLMNQLRIFAVLNQFRLNSRSD</sequence>
<dbReference type="RefSeq" id="WP_049595178.1">
    <property type="nucleotide sequence ID" value="NZ_BDPF01000007.1"/>
</dbReference>
<dbReference type="Proteomes" id="UP000236551">
    <property type="component" value="Chromosome"/>
</dbReference>
<feature type="domain" description="Tail sheath protein subtilisin-like" evidence="2">
    <location>
        <begin position="210"/>
        <end position="372"/>
    </location>
</feature>
<evidence type="ECO:0000313" key="5">
    <source>
        <dbReference type="Proteomes" id="UP000236551"/>
    </source>
</evidence>
<dbReference type="EMBL" id="CP024978">
    <property type="protein sequence ID" value="ATZ30544.1"/>
    <property type="molecule type" value="Genomic_DNA"/>
</dbReference>
<reference evidence="4 5" key="1">
    <citation type="submission" date="2017-11" db="EMBL/GenBank/DDBJ databases">
        <title>Escherichia coli CV839-15 Genome sequencing and assembly.</title>
        <authorList>
            <person name="Li Z."/>
            <person name="Song N."/>
            <person name="Li W."/>
            <person name="Philip H.R."/>
            <person name="Bu Z."/>
            <person name="Siguo L."/>
        </authorList>
    </citation>
    <scope>NUCLEOTIDE SEQUENCE [LARGE SCALE GENOMIC DNA]</scope>
    <source>
        <strain evidence="4 5">CV839-15</strain>
    </source>
</reference>
<name>A0A2H4TM12_ECOLX</name>
<evidence type="ECO:0000313" key="4">
    <source>
        <dbReference type="EMBL" id="ATZ30544.1"/>
    </source>
</evidence>
<dbReference type="InterPro" id="IPR035089">
    <property type="entry name" value="Phage_sheath_subtilisin"/>
</dbReference>
<organism evidence="4 5">
    <name type="scientific">Escherichia coli</name>
    <dbReference type="NCBI Taxonomy" id="562"/>
    <lineage>
        <taxon>Bacteria</taxon>
        <taxon>Pseudomonadati</taxon>
        <taxon>Pseudomonadota</taxon>
        <taxon>Gammaproteobacteria</taxon>
        <taxon>Enterobacterales</taxon>
        <taxon>Enterobacteriaceae</taxon>
        <taxon>Escherichia</taxon>
    </lineage>
</organism>
<feature type="domain" description="Tail sheath protein C-terminal" evidence="3">
    <location>
        <begin position="381"/>
        <end position="494"/>
    </location>
</feature>
<evidence type="ECO:0000256" key="1">
    <source>
        <dbReference type="ARBA" id="ARBA00008005"/>
    </source>
</evidence>
<dbReference type="InterPro" id="IPR020287">
    <property type="entry name" value="Tail_sheath_C"/>
</dbReference>
<dbReference type="Pfam" id="PF04984">
    <property type="entry name" value="Phage_sheath_1"/>
    <property type="match status" value="1"/>
</dbReference>
<dbReference type="Pfam" id="PF17482">
    <property type="entry name" value="Phage_sheath_1C"/>
    <property type="match status" value="1"/>
</dbReference>
<dbReference type="InterPro" id="IPR007067">
    <property type="entry name" value="Tail_sheath"/>
</dbReference>
<protein>
    <submittedName>
        <fullName evidence="4">Tail protein</fullName>
    </submittedName>
</protein>